<evidence type="ECO:0000256" key="1">
    <source>
        <dbReference type="ARBA" id="ARBA00004442"/>
    </source>
</evidence>
<reference evidence="4" key="2">
    <citation type="submission" date="2024-09" db="EMBL/GenBank/DDBJ databases">
        <authorList>
            <person name="Veyrier F.J."/>
        </authorList>
    </citation>
    <scope>NUCLEOTIDE SEQUENCE</scope>
    <source>
        <strain evidence="4">17694</strain>
    </source>
</reference>
<organism evidence="4 5">
    <name type="scientific">Conchiformibius kuhniae</name>
    <dbReference type="NCBI Taxonomy" id="211502"/>
    <lineage>
        <taxon>Bacteria</taxon>
        <taxon>Pseudomonadati</taxon>
        <taxon>Pseudomonadota</taxon>
        <taxon>Betaproteobacteria</taxon>
        <taxon>Neisseriales</taxon>
        <taxon>Neisseriaceae</taxon>
        <taxon>Conchiformibius</taxon>
    </lineage>
</organism>
<name>A0A8T9MRL5_9NEIS</name>
<feature type="signal peptide" evidence="2">
    <location>
        <begin position="1"/>
        <end position="22"/>
    </location>
</feature>
<keyword evidence="2" id="KW-0732">Signal</keyword>
<dbReference type="PROSITE" id="PS51257">
    <property type="entry name" value="PROKAR_LIPOPROTEIN"/>
    <property type="match status" value="1"/>
</dbReference>
<dbReference type="AlphaFoldDB" id="A0A8T9MRL5"/>
<feature type="chain" id="PRO_5044803835" evidence="2">
    <location>
        <begin position="23"/>
        <end position="256"/>
    </location>
</feature>
<dbReference type="InterPro" id="IPR001677">
    <property type="entry name" value="TbpB_B_D"/>
</dbReference>
<dbReference type="GO" id="GO:0009279">
    <property type="term" value="C:cell outer membrane"/>
    <property type="evidence" value="ECO:0007669"/>
    <property type="project" value="UniProtKB-SubCell"/>
</dbReference>
<dbReference type="InterPro" id="IPR011250">
    <property type="entry name" value="OMP/PagP_B-barrel"/>
</dbReference>
<dbReference type="EMBL" id="CP091521">
    <property type="protein sequence ID" value="UOP04540.2"/>
    <property type="molecule type" value="Genomic_DNA"/>
</dbReference>
<evidence type="ECO:0000313" key="4">
    <source>
        <dbReference type="EMBL" id="UOP04540.2"/>
    </source>
</evidence>
<dbReference type="RefSeq" id="WP_051255603.1">
    <property type="nucleotide sequence ID" value="NZ_CP091521.1"/>
</dbReference>
<evidence type="ECO:0000259" key="3">
    <source>
        <dbReference type="Pfam" id="PF01298"/>
    </source>
</evidence>
<evidence type="ECO:0000256" key="2">
    <source>
        <dbReference type="SAM" id="SignalP"/>
    </source>
</evidence>
<comment type="subcellular location">
    <subcellularLocation>
        <location evidence="1">Cell outer membrane</location>
    </subcellularLocation>
</comment>
<dbReference type="Pfam" id="PF01298">
    <property type="entry name" value="TbpB_B_D"/>
    <property type="match status" value="1"/>
</dbReference>
<keyword evidence="5" id="KW-1185">Reference proteome</keyword>
<dbReference type="KEGG" id="ckh:LVJ77_09755"/>
<feature type="domain" description="Transferrin-binding protein B C-lobe/N-lobe beta-barrel" evidence="3">
    <location>
        <begin position="143"/>
        <end position="255"/>
    </location>
</feature>
<reference evidence="4" key="1">
    <citation type="journal article" date="2022" name="Res Sq">
        <title>Evolution of multicellular longitudinally dividing oral cavity symbionts (Neisseriaceae).</title>
        <authorList>
            <person name="Nyongesa S."/>
            <person name="Weber P."/>
            <person name="Bernet E."/>
            <person name="Pullido F."/>
            <person name="Nieckarz M."/>
            <person name="Delaby M."/>
            <person name="Nieves C."/>
            <person name="Viehboeck T."/>
            <person name="Krause N."/>
            <person name="Rivera-Millot A."/>
            <person name="Nakamura A."/>
            <person name="Vischer N."/>
            <person name="VanNieuwenhze M."/>
            <person name="Brun Y."/>
            <person name="Cava F."/>
            <person name="Bulgheresi S."/>
            <person name="Veyrier F."/>
        </authorList>
    </citation>
    <scope>NUCLEOTIDE SEQUENCE</scope>
    <source>
        <strain evidence="4">17694</strain>
    </source>
</reference>
<accession>A0A8T9MRL5</accession>
<dbReference type="InterPro" id="IPR038197">
    <property type="entry name" value="TbpB_C-lobe_sf"/>
</dbReference>
<gene>
    <name evidence="4" type="ORF">LVJ77_09755</name>
</gene>
<dbReference type="Proteomes" id="UP000831534">
    <property type="component" value="Chromosome"/>
</dbReference>
<dbReference type="SUPFAM" id="SSF56925">
    <property type="entry name" value="OMPA-like"/>
    <property type="match status" value="1"/>
</dbReference>
<dbReference type="Gene3D" id="2.40.160.90">
    <property type="match status" value="1"/>
</dbReference>
<protein>
    <submittedName>
        <fullName evidence="4">Transferrin-binding protein-like solute binding protein</fullName>
    </submittedName>
</protein>
<evidence type="ECO:0000313" key="5">
    <source>
        <dbReference type="Proteomes" id="UP000831534"/>
    </source>
</evidence>
<sequence>MTRQTILAGACALMLAACGSSGGGDGDSHRPSGRSHLNLIGKTVELSSDHLQTFTGNAQANNIQLNRKQQGRIDQITVNGKTYRLLPEHAVTNGIFREQSGNIKRVIGNNLQYAKYGNYEVKEANGLMSMMFAQGVATPERAMPASGQAVYQGLAVYSQMDKLTGKGFYQTNAHSEVRVDFGKKELSLNVSRLAGGADITPFAFHAKIQGNRFDNLEGTKRMLGGFYGPAAEEVAGWFLDNGRRESIAGTFGAEKQ</sequence>
<dbReference type="Gene3D" id="2.40.128.240">
    <property type="match status" value="1"/>
</dbReference>
<proteinExistence type="predicted"/>